<dbReference type="SMART" id="SM00028">
    <property type="entry name" value="TPR"/>
    <property type="match status" value="6"/>
</dbReference>
<proteinExistence type="predicted"/>
<dbReference type="HOGENOM" id="CLU_497693_0_0_0"/>
<dbReference type="SUPFAM" id="SSF48452">
    <property type="entry name" value="TPR-like"/>
    <property type="match status" value="2"/>
</dbReference>
<dbReference type="STRING" id="416591.Tlet_0279"/>
<dbReference type="Pfam" id="PF04733">
    <property type="entry name" value="Coatomer_E"/>
    <property type="match status" value="1"/>
</dbReference>
<keyword evidence="1" id="KW-0677">Repeat</keyword>
<dbReference type="InterPro" id="IPR050498">
    <property type="entry name" value="Ycf3"/>
</dbReference>
<accession>A8F3W5</accession>
<feature type="repeat" description="TPR" evidence="3">
    <location>
        <begin position="134"/>
        <end position="167"/>
    </location>
</feature>
<evidence type="ECO:0000313" key="5">
    <source>
        <dbReference type="EMBL" id="ABV32849.1"/>
    </source>
</evidence>
<dbReference type="KEGG" id="tle:Tlet_0279"/>
<evidence type="ECO:0000256" key="4">
    <source>
        <dbReference type="SAM" id="Phobius"/>
    </source>
</evidence>
<evidence type="ECO:0000313" key="6">
    <source>
        <dbReference type="Proteomes" id="UP000002016"/>
    </source>
</evidence>
<evidence type="ECO:0000256" key="2">
    <source>
        <dbReference type="ARBA" id="ARBA00022803"/>
    </source>
</evidence>
<dbReference type="Proteomes" id="UP000002016">
    <property type="component" value="Chromosome"/>
</dbReference>
<keyword evidence="6" id="KW-1185">Reference proteome</keyword>
<dbReference type="RefSeq" id="WP_012002330.1">
    <property type="nucleotide sequence ID" value="NC_009828.1"/>
</dbReference>
<dbReference type="InterPro" id="IPR019734">
    <property type="entry name" value="TPR_rpt"/>
</dbReference>
<reference evidence="5 6" key="2">
    <citation type="journal article" date="2009" name="Proc. Natl. Acad. Sci. U.S.A.">
        <title>On the chimeric nature, thermophilic origin, and phylogenetic placement of the Thermotogales.</title>
        <authorList>
            <person name="Zhaxybayeva O."/>
            <person name="Swithers K.S."/>
            <person name="Lapierre P."/>
            <person name="Fournier G.P."/>
            <person name="Bickhart D.M."/>
            <person name="DeBoy R.T."/>
            <person name="Nelson K.E."/>
            <person name="Nesbo C.L."/>
            <person name="Doolittle W.F."/>
            <person name="Gogarten J.P."/>
            <person name="Noll K.M."/>
        </authorList>
    </citation>
    <scope>NUCLEOTIDE SEQUENCE [LARGE SCALE GENOMIC DNA]</scope>
    <source>
        <strain evidence="6">ATCC BAA-301 / DSM 14385 / NBRC 107922 / TMO</strain>
    </source>
</reference>
<feature type="transmembrane region" description="Helical" evidence="4">
    <location>
        <begin position="434"/>
        <end position="454"/>
    </location>
</feature>
<evidence type="ECO:0000256" key="1">
    <source>
        <dbReference type="ARBA" id="ARBA00022737"/>
    </source>
</evidence>
<dbReference type="PANTHER" id="PTHR44858:SF1">
    <property type="entry name" value="UDP-N-ACETYLGLUCOSAMINE--PEPTIDE N-ACETYLGLUCOSAMINYLTRANSFERASE SPINDLY-RELATED"/>
    <property type="match status" value="1"/>
</dbReference>
<gene>
    <name evidence="5" type="ordered locus">Tlet_0279</name>
</gene>
<dbReference type="PROSITE" id="PS50005">
    <property type="entry name" value="TPR"/>
    <property type="match status" value="3"/>
</dbReference>
<keyword evidence="4" id="KW-0812">Transmembrane</keyword>
<name>A8F3W5_PSELT</name>
<keyword evidence="2 3" id="KW-0802">TPR repeat</keyword>
<organism evidence="5 6">
    <name type="scientific">Pseudothermotoga lettingae (strain ATCC BAA-301 / DSM 14385 / NBRC 107922 / TMO)</name>
    <name type="common">Thermotoga lettingae</name>
    <dbReference type="NCBI Taxonomy" id="416591"/>
    <lineage>
        <taxon>Bacteria</taxon>
        <taxon>Thermotogati</taxon>
        <taxon>Thermotogota</taxon>
        <taxon>Thermotogae</taxon>
        <taxon>Thermotogales</taxon>
        <taxon>Thermotogaceae</taxon>
        <taxon>Pseudothermotoga</taxon>
    </lineage>
</organism>
<keyword evidence="4" id="KW-0472">Membrane</keyword>
<keyword evidence="4" id="KW-1133">Transmembrane helix</keyword>
<dbReference type="Pfam" id="PF13181">
    <property type="entry name" value="TPR_8"/>
    <property type="match status" value="1"/>
</dbReference>
<dbReference type="AlphaFoldDB" id="A8F3W5"/>
<feature type="repeat" description="TPR" evidence="3">
    <location>
        <begin position="168"/>
        <end position="201"/>
    </location>
</feature>
<dbReference type="eggNOG" id="COG0457">
    <property type="taxonomic scope" value="Bacteria"/>
</dbReference>
<evidence type="ECO:0000256" key="3">
    <source>
        <dbReference type="PROSITE-ProRule" id="PRU00339"/>
    </source>
</evidence>
<dbReference type="Gene3D" id="1.25.40.10">
    <property type="entry name" value="Tetratricopeptide repeat domain"/>
    <property type="match status" value="2"/>
</dbReference>
<dbReference type="InterPro" id="IPR011990">
    <property type="entry name" value="TPR-like_helical_dom_sf"/>
</dbReference>
<dbReference type="PANTHER" id="PTHR44858">
    <property type="entry name" value="TETRATRICOPEPTIDE REPEAT PROTEIN 6"/>
    <property type="match status" value="1"/>
</dbReference>
<feature type="repeat" description="TPR" evidence="3">
    <location>
        <begin position="202"/>
        <end position="235"/>
    </location>
</feature>
<protein>
    <submittedName>
        <fullName evidence="5">Tetratricopeptide TPR_2 repeat protein</fullName>
    </submittedName>
</protein>
<sequence length="547" mass="63950">MLIKAIVYLPLKPDKAKRLNLPVKLPVLAEDLPEILDENHIPVNIIIRGLEAQYEISKDQYYKSYLIYFYYEKVKEALNENNLTEAEEWLGKVEQLERDYRYDFFKGVILSRSGDYDQAEIFLRSSTSKNNYFALGHYELGNLLRSKKEFEDAILEYKKAFESDKNFLLPLLRIGDCYMEMGEVRQACDFYQTAIQIDPNFAQAYARLGVAYNILQKYDHAENSLRKAVQIDKTDYLSLFNLSFTLSRLGKHFEAMHILKDLVEKKPQDATIMNEYALILRKLGFYEQAKDFIDRAFEINNNDPSLNYNRVLLTLFVDKEEAIRLSEKLSSPYYEKMEDLITFLRQWRPVDVPDFISDKVKKFKPCMEKGEINVQKLVDLLENEDRINMVKNGILPATDTEIDTVQWLDIVMFIILASNDDPIKMEKNVTKVAVSLYGSGIMLAVAITLMRIFLHISAHGNFDLQSFVNDVVTDIQEYHWQFAKRISELENESFSLEELHLNGIKKGSDFLIELLKVLSIDITEEDLYLIEDNLMKEIYLIFQPIRR</sequence>
<reference evidence="5 6" key="1">
    <citation type="submission" date="2007-08" db="EMBL/GenBank/DDBJ databases">
        <title>Complete sequence of Thermotoga lettingae TMO.</title>
        <authorList>
            <consortium name="US DOE Joint Genome Institute"/>
            <person name="Copeland A."/>
            <person name="Lucas S."/>
            <person name="Lapidus A."/>
            <person name="Barry K."/>
            <person name="Glavina del Rio T."/>
            <person name="Dalin E."/>
            <person name="Tice H."/>
            <person name="Pitluck S."/>
            <person name="Foster B."/>
            <person name="Bruce D."/>
            <person name="Schmutz J."/>
            <person name="Larimer F."/>
            <person name="Land M."/>
            <person name="Hauser L."/>
            <person name="Kyrpides N."/>
            <person name="Mikhailova N."/>
            <person name="Nelson K."/>
            <person name="Gogarten J.P."/>
            <person name="Noll K."/>
            <person name="Richardson P."/>
        </authorList>
    </citation>
    <scope>NUCLEOTIDE SEQUENCE [LARGE SCALE GENOMIC DNA]</scope>
    <source>
        <strain evidence="6">ATCC BAA-301 / DSM 14385 / NBRC 107922 / TMO</strain>
    </source>
</reference>
<dbReference type="Pfam" id="PF13414">
    <property type="entry name" value="TPR_11"/>
    <property type="match status" value="1"/>
</dbReference>
<dbReference type="EMBL" id="CP000812">
    <property type="protein sequence ID" value="ABV32849.1"/>
    <property type="molecule type" value="Genomic_DNA"/>
</dbReference>